<evidence type="ECO:0000256" key="2">
    <source>
        <dbReference type="ARBA" id="ARBA00005236"/>
    </source>
</evidence>
<evidence type="ECO:0000256" key="5">
    <source>
        <dbReference type="ARBA" id="ARBA00022989"/>
    </source>
</evidence>
<dbReference type="PANTHER" id="PTHR30489:SF0">
    <property type="entry name" value="LIPOPROTEIN-RELEASING SYSTEM TRANSMEMBRANE PROTEIN LOLE"/>
    <property type="match status" value="1"/>
</dbReference>
<feature type="transmembrane region" description="Helical" evidence="7">
    <location>
        <begin position="354"/>
        <end position="379"/>
    </location>
</feature>
<dbReference type="PANTHER" id="PTHR30489">
    <property type="entry name" value="LIPOPROTEIN-RELEASING SYSTEM TRANSMEMBRANE PROTEIN LOLE"/>
    <property type="match status" value="1"/>
</dbReference>
<evidence type="ECO:0000313" key="9">
    <source>
        <dbReference type="EMBL" id="KXI18546.1"/>
    </source>
</evidence>
<name>A0A135ZA71_GARVA</name>
<evidence type="ECO:0000256" key="4">
    <source>
        <dbReference type="ARBA" id="ARBA00022692"/>
    </source>
</evidence>
<comment type="subcellular location">
    <subcellularLocation>
        <location evidence="1">Cell membrane</location>
        <topology evidence="1">Multi-pass membrane protein</topology>
    </subcellularLocation>
</comment>
<reference evidence="9 10" key="1">
    <citation type="submission" date="2016-02" db="EMBL/GenBank/DDBJ databases">
        <authorList>
            <person name="Wen L."/>
            <person name="He K."/>
            <person name="Yang H."/>
        </authorList>
    </citation>
    <scope>NUCLEOTIDE SEQUENCE [LARGE SCALE GENOMIC DNA]</scope>
    <source>
        <strain evidence="9 10">CMW7778B</strain>
    </source>
</reference>
<dbReference type="GO" id="GO:0098797">
    <property type="term" value="C:plasma membrane protein complex"/>
    <property type="evidence" value="ECO:0007669"/>
    <property type="project" value="TreeGrafter"/>
</dbReference>
<dbReference type="GO" id="GO:0044874">
    <property type="term" value="P:lipoprotein localization to outer membrane"/>
    <property type="evidence" value="ECO:0007669"/>
    <property type="project" value="TreeGrafter"/>
</dbReference>
<evidence type="ECO:0000259" key="8">
    <source>
        <dbReference type="Pfam" id="PF02687"/>
    </source>
</evidence>
<feature type="domain" description="ABC3 transporter permease C-terminal" evidence="8">
    <location>
        <begin position="314"/>
        <end position="457"/>
    </location>
</feature>
<dbReference type="PATRIC" id="fig|2702.101.peg.310"/>
<proteinExistence type="inferred from homology"/>
<feature type="transmembrane region" description="Helical" evidence="7">
    <location>
        <begin position="430"/>
        <end position="453"/>
    </location>
</feature>
<sequence length="465" mass="51175">MYFSGERHFMTFISRAIRYIARKRIKSLIIFAILTLISTLLLSSQAVSFASLRESEKVESQSSSSFVLSNNPQFNTGTPRGAGTVKPEDVAKISKISGISSYVVRQNVTADLVDAKAARIKGVKDYDSKREKQFGNAVNLEGTNDSASLNAFVTKTISLVKGRHINSNDSHTSFIHEDLAKLNNLRIGDKLILKANPYDADNVNQSKESVTTTIVGIFGGANNRSVATRAELTANTIYTDLKTTRELYKYEPQKEIYQDAIFFVKHGYDANQIIKKASYLNIDLQSYQLTRNDQFVSGLISAAKGVRSMMNVTTIAVIVFAIIALGLVLLLYLNERRKEMGVLISIGVKKISIIFQYISEILFISIFSIIVGYCMSLFVSKWMGSSALNSVNSSSASELSNMGQAGGNLESSMATRTIDKLIVSVDLNCIVITSLIIVFVVVIAVFISSLPILKKTPKELLGMQK</sequence>
<dbReference type="EMBL" id="LSRC01000012">
    <property type="protein sequence ID" value="KXI18546.1"/>
    <property type="molecule type" value="Genomic_DNA"/>
</dbReference>
<evidence type="ECO:0000256" key="7">
    <source>
        <dbReference type="SAM" id="Phobius"/>
    </source>
</evidence>
<protein>
    <submittedName>
        <fullName evidence="9">Efflux ABC transporter, permease protein</fullName>
    </submittedName>
</protein>
<gene>
    <name evidence="9" type="ORF">HMPREF3230_00318</name>
</gene>
<evidence type="ECO:0000313" key="10">
    <source>
        <dbReference type="Proteomes" id="UP000070505"/>
    </source>
</evidence>
<comment type="caution">
    <text evidence="9">The sequence shown here is derived from an EMBL/GenBank/DDBJ whole genome shotgun (WGS) entry which is preliminary data.</text>
</comment>
<organism evidence="9 10">
    <name type="scientific">Gardnerella vaginalis</name>
    <dbReference type="NCBI Taxonomy" id="2702"/>
    <lineage>
        <taxon>Bacteria</taxon>
        <taxon>Bacillati</taxon>
        <taxon>Actinomycetota</taxon>
        <taxon>Actinomycetes</taxon>
        <taxon>Bifidobacteriales</taxon>
        <taxon>Bifidobacteriaceae</taxon>
        <taxon>Gardnerella</taxon>
    </lineage>
</organism>
<keyword evidence="6 7" id="KW-0472">Membrane</keyword>
<evidence type="ECO:0000256" key="1">
    <source>
        <dbReference type="ARBA" id="ARBA00004651"/>
    </source>
</evidence>
<feature type="transmembrane region" description="Helical" evidence="7">
    <location>
        <begin position="309"/>
        <end position="333"/>
    </location>
</feature>
<dbReference type="InterPro" id="IPR003838">
    <property type="entry name" value="ABC3_permease_C"/>
</dbReference>
<keyword evidence="3" id="KW-1003">Cell membrane</keyword>
<accession>A0A135ZA71</accession>
<dbReference type="AlphaFoldDB" id="A0A135ZA71"/>
<comment type="similarity">
    <text evidence="2">Belongs to the ABC-4 integral membrane protein family. LolC/E subfamily.</text>
</comment>
<dbReference type="Pfam" id="PF02687">
    <property type="entry name" value="FtsX"/>
    <property type="match status" value="1"/>
</dbReference>
<dbReference type="Proteomes" id="UP000070505">
    <property type="component" value="Unassembled WGS sequence"/>
</dbReference>
<keyword evidence="4 7" id="KW-0812">Transmembrane</keyword>
<evidence type="ECO:0000256" key="6">
    <source>
        <dbReference type="ARBA" id="ARBA00023136"/>
    </source>
</evidence>
<evidence type="ECO:0000256" key="3">
    <source>
        <dbReference type="ARBA" id="ARBA00022475"/>
    </source>
</evidence>
<dbReference type="InterPro" id="IPR051447">
    <property type="entry name" value="Lipoprotein-release_system"/>
</dbReference>
<keyword evidence="5 7" id="KW-1133">Transmembrane helix</keyword>